<dbReference type="InterPro" id="IPR028098">
    <property type="entry name" value="Glyco_trans_4-like_N"/>
</dbReference>
<comment type="caution">
    <text evidence="4">The sequence shown here is derived from an EMBL/GenBank/DDBJ whole genome shotgun (WGS) entry which is preliminary data.</text>
</comment>
<feature type="domain" description="Glycosyl transferase family 1" evidence="2">
    <location>
        <begin position="204"/>
        <end position="356"/>
    </location>
</feature>
<evidence type="ECO:0000256" key="1">
    <source>
        <dbReference type="ARBA" id="ARBA00022679"/>
    </source>
</evidence>
<evidence type="ECO:0000259" key="3">
    <source>
        <dbReference type="Pfam" id="PF13439"/>
    </source>
</evidence>
<gene>
    <name evidence="4" type="ORF">GH811_01980</name>
</gene>
<keyword evidence="5" id="KW-1185">Reference proteome</keyword>
<dbReference type="Gene3D" id="3.40.50.2000">
    <property type="entry name" value="Glycogen Phosphorylase B"/>
    <property type="match status" value="2"/>
</dbReference>
<dbReference type="PANTHER" id="PTHR46401">
    <property type="entry name" value="GLYCOSYLTRANSFERASE WBBK-RELATED"/>
    <property type="match status" value="1"/>
</dbReference>
<dbReference type="RefSeq" id="WP_186893043.1">
    <property type="nucleotide sequence ID" value="NZ_WJBE01000001.1"/>
</dbReference>
<feature type="domain" description="Glycosyltransferase subfamily 4-like N-terminal" evidence="3">
    <location>
        <begin position="22"/>
        <end position="199"/>
    </location>
</feature>
<dbReference type="EMBL" id="WJBE01000001">
    <property type="protein sequence ID" value="MBC3898385.1"/>
    <property type="molecule type" value="Genomic_DNA"/>
</dbReference>
<accession>A0ABR6YT76</accession>
<keyword evidence="1" id="KW-0808">Transferase</keyword>
<dbReference type="SUPFAM" id="SSF53756">
    <property type="entry name" value="UDP-Glycosyltransferase/glycogen phosphorylase"/>
    <property type="match status" value="1"/>
</dbReference>
<dbReference type="CDD" id="cd03801">
    <property type="entry name" value="GT4_PimA-like"/>
    <property type="match status" value="1"/>
</dbReference>
<organism evidence="4 5">
    <name type="scientific">Acetobacterium malicum</name>
    <dbReference type="NCBI Taxonomy" id="52692"/>
    <lineage>
        <taxon>Bacteria</taxon>
        <taxon>Bacillati</taxon>
        <taxon>Bacillota</taxon>
        <taxon>Clostridia</taxon>
        <taxon>Eubacteriales</taxon>
        <taxon>Eubacteriaceae</taxon>
        <taxon>Acetobacterium</taxon>
    </lineage>
</organism>
<dbReference type="Pfam" id="PF00534">
    <property type="entry name" value="Glycos_transf_1"/>
    <property type="match status" value="1"/>
</dbReference>
<dbReference type="PANTHER" id="PTHR46401:SF2">
    <property type="entry name" value="GLYCOSYLTRANSFERASE WBBK-RELATED"/>
    <property type="match status" value="1"/>
</dbReference>
<evidence type="ECO:0000313" key="4">
    <source>
        <dbReference type="EMBL" id="MBC3898385.1"/>
    </source>
</evidence>
<protein>
    <submittedName>
        <fullName evidence="4">Glycosyltransferase</fullName>
    </submittedName>
</protein>
<dbReference type="InterPro" id="IPR001296">
    <property type="entry name" value="Glyco_trans_1"/>
</dbReference>
<dbReference type="Pfam" id="PF13439">
    <property type="entry name" value="Glyco_transf_4"/>
    <property type="match status" value="1"/>
</dbReference>
<name>A0ABR6YT76_9FIRM</name>
<evidence type="ECO:0000259" key="2">
    <source>
        <dbReference type="Pfam" id="PF00534"/>
    </source>
</evidence>
<sequence>MQKKNICFVVPNYPTQNDPVYTFVRELVCSIAVQGYSCSVIAPQSITKKLLKNKPARPQFWRDCVKEGVWVDVYQPRVPSFSNLNIFGRNLSALFAQKAVIRVFSKIRPRPDIIYAHFWHSGVTAGLISKRYGIPFFVATGESKIWVESLFTRQTIQKALADISGVICVSTKNLDESIELKLATRNKMIVIPNAVDPEKFYKIDKREIRNKLGFSQEDFIVSFMGSFDQRKGVLRLSEAVKQVEQTKAIYIGSGALIPTGDEIVFMGKLPHDQICEYLNCADVFVLPTLAEGCSNAILEAMACGLPIISSELSFNDDILNDLYAIRVDSMDIVAIAEAIRSLKNDDNRRKRMATSALEQSQEYHINNRAEKIVRFINNSINDEKEVQNDNQEIN</sequence>
<proteinExistence type="predicted"/>
<reference evidence="4 5" key="1">
    <citation type="journal article" date="2020" name="mSystems">
        <title>Defining Genomic and Predicted Metabolic Features of the Acetobacterium Genus.</title>
        <authorList>
            <person name="Ross D.E."/>
            <person name="Marshall C.W."/>
            <person name="Gulliver D."/>
            <person name="May H.D."/>
            <person name="Norman R.S."/>
        </authorList>
    </citation>
    <scope>NUCLEOTIDE SEQUENCE [LARGE SCALE GENOMIC DNA]</scope>
    <source>
        <strain evidence="4 5">DSM 4132</strain>
    </source>
</reference>
<dbReference type="Proteomes" id="UP000622405">
    <property type="component" value="Unassembled WGS sequence"/>
</dbReference>
<evidence type="ECO:0000313" key="5">
    <source>
        <dbReference type="Proteomes" id="UP000622405"/>
    </source>
</evidence>